<feature type="region of interest" description="Disordered" evidence="6">
    <location>
        <begin position="1"/>
        <end position="25"/>
    </location>
</feature>
<keyword evidence="4 7" id="KW-1133">Transmembrane helix</keyword>
<dbReference type="EMBL" id="JAACJJ010000028">
    <property type="protein sequence ID" value="KAF5321069.1"/>
    <property type="molecule type" value="Genomic_DNA"/>
</dbReference>
<comment type="caution">
    <text evidence="8">The sequence shown here is derived from an EMBL/GenBank/DDBJ whole genome shotgun (WGS) entry which is preliminary data.</text>
</comment>
<evidence type="ECO:0000256" key="3">
    <source>
        <dbReference type="ARBA" id="ARBA00022692"/>
    </source>
</evidence>
<comment type="similarity">
    <text evidence="2">Belongs to the acetate uptake transporter (AceTr) (TC 2.A.96) family.</text>
</comment>
<keyword evidence="9" id="KW-1185">Reference proteome</keyword>
<dbReference type="GO" id="GO:0005886">
    <property type="term" value="C:plasma membrane"/>
    <property type="evidence" value="ECO:0007669"/>
    <property type="project" value="TreeGrafter"/>
</dbReference>
<dbReference type="GO" id="GO:0015123">
    <property type="term" value="F:acetate transmembrane transporter activity"/>
    <property type="evidence" value="ECO:0007669"/>
    <property type="project" value="TreeGrafter"/>
</dbReference>
<dbReference type="InterPro" id="IPR051633">
    <property type="entry name" value="AceTr"/>
</dbReference>
<dbReference type="Pfam" id="PF01184">
    <property type="entry name" value="Gpr1_Fun34_YaaH"/>
    <property type="match status" value="1"/>
</dbReference>
<protein>
    <submittedName>
        <fullName evidence="8">Uncharacterized protein</fullName>
    </submittedName>
</protein>
<feature type="transmembrane region" description="Helical" evidence="7">
    <location>
        <begin position="61"/>
        <end position="82"/>
    </location>
</feature>
<evidence type="ECO:0000256" key="1">
    <source>
        <dbReference type="ARBA" id="ARBA00004141"/>
    </source>
</evidence>
<evidence type="ECO:0000313" key="9">
    <source>
        <dbReference type="Proteomes" id="UP000567179"/>
    </source>
</evidence>
<evidence type="ECO:0000313" key="8">
    <source>
        <dbReference type="EMBL" id="KAF5321069.1"/>
    </source>
</evidence>
<dbReference type="NCBIfam" id="NF038013">
    <property type="entry name" value="AceTr_1"/>
    <property type="match status" value="1"/>
</dbReference>
<evidence type="ECO:0000256" key="2">
    <source>
        <dbReference type="ARBA" id="ARBA00005587"/>
    </source>
</evidence>
<evidence type="ECO:0000256" key="4">
    <source>
        <dbReference type="ARBA" id="ARBA00022989"/>
    </source>
</evidence>
<comment type="subcellular location">
    <subcellularLocation>
        <location evidence="1">Membrane</location>
        <topology evidence="1">Multi-pass membrane protein</topology>
    </subcellularLocation>
</comment>
<dbReference type="PANTHER" id="PTHR31123">
    <property type="entry name" value="ACCUMULATION OF DYADS PROTEIN 2-RELATED"/>
    <property type="match status" value="1"/>
</dbReference>
<reference evidence="8 9" key="1">
    <citation type="journal article" date="2020" name="ISME J.">
        <title>Uncovering the hidden diversity of litter-decomposition mechanisms in mushroom-forming fungi.</title>
        <authorList>
            <person name="Floudas D."/>
            <person name="Bentzer J."/>
            <person name="Ahren D."/>
            <person name="Johansson T."/>
            <person name="Persson P."/>
            <person name="Tunlid A."/>
        </authorList>
    </citation>
    <scope>NUCLEOTIDE SEQUENCE [LARGE SCALE GENOMIC DNA]</scope>
    <source>
        <strain evidence="8 9">CBS 101986</strain>
    </source>
</reference>
<sequence>MSSEKHRSDVEHNESIDATAPHRHVLPTRIGNPAPAGLFSFASTTFMLSLFNLGTRHINHANVVVGMAIFCGGLLQFIAGMWEFPRGNVFGATGAYRFPLSLVHPSSVLPAISMVRL</sequence>
<dbReference type="AlphaFoldDB" id="A0A8H5BD83"/>
<keyword evidence="3 7" id="KW-0812">Transmembrane</keyword>
<dbReference type="OrthoDB" id="3648309at2759"/>
<evidence type="ECO:0000256" key="7">
    <source>
        <dbReference type="SAM" id="Phobius"/>
    </source>
</evidence>
<accession>A0A8H5BD83</accession>
<keyword evidence="5 7" id="KW-0472">Membrane</keyword>
<feature type="compositionally biased region" description="Basic and acidic residues" evidence="6">
    <location>
        <begin position="1"/>
        <end position="15"/>
    </location>
</feature>
<evidence type="ECO:0000256" key="6">
    <source>
        <dbReference type="SAM" id="MobiDB-lite"/>
    </source>
</evidence>
<evidence type="ECO:0000256" key="5">
    <source>
        <dbReference type="ARBA" id="ARBA00023136"/>
    </source>
</evidence>
<feature type="transmembrane region" description="Helical" evidence="7">
    <location>
        <begin position="36"/>
        <end position="54"/>
    </location>
</feature>
<dbReference type="InterPro" id="IPR000791">
    <property type="entry name" value="Gpr1/Fun34/SatP-like"/>
</dbReference>
<proteinExistence type="inferred from homology"/>
<organism evidence="8 9">
    <name type="scientific">Psilocybe cf. subviscida</name>
    <dbReference type="NCBI Taxonomy" id="2480587"/>
    <lineage>
        <taxon>Eukaryota</taxon>
        <taxon>Fungi</taxon>
        <taxon>Dikarya</taxon>
        <taxon>Basidiomycota</taxon>
        <taxon>Agaricomycotina</taxon>
        <taxon>Agaricomycetes</taxon>
        <taxon>Agaricomycetidae</taxon>
        <taxon>Agaricales</taxon>
        <taxon>Agaricineae</taxon>
        <taxon>Strophariaceae</taxon>
        <taxon>Psilocybe</taxon>
    </lineage>
</organism>
<dbReference type="PANTHER" id="PTHR31123:SF1">
    <property type="entry name" value="ACCUMULATION OF DYADS PROTEIN 2-RELATED"/>
    <property type="match status" value="1"/>
</dbReference>
<name>A0A8H5BD83_9AGAR</name>
<gene>
    <name evidence="8" type="ORF">D9619_000137</name>
</gene>
<dbReference type="Proteomes" id="UP000567179">
    <property type="component" value="Unassembled WGS sequence"/>
</dbReference>